<dbReference type="EMBL" id="MH001449">
    <property type="protein sequence ID" value="AVO21694.1"/>
    <property type="molecule type" value="Genomic_DNA"/>
</dbReference>
<protein>
    <submittedName>
        <fullName evidence="1">Uncharacterized protein</fullName>
    </submittedName>
</protein>
<evidence type="ECO:0000313" key="1">
    <source>
        <dbReference type="EMBL" id="AVO21694.1"/>
    </source>
</evidence>
<gene>
    <name evidence="1" type="primary">89</name>
    <name evidence="1" type="ORF">SEA_MOOMOO_89</name>
</gene>
<dbReference type="RefSeq" id="YP_009963690.1">
    <property type="nucleotide sequence ID" value="NC_051721.1"/>
</dbReference>
<dbReference type="Proteomes" id="UP000241634">
    <property type="component" value="Segment"/>
</dbReference>
<dbReference type="GeneID" id="60335274"/>
<proteinExistence type="predicted"/>
<sequence>MPTFPPPTELTEKITTALNALRTARHEHASASYVECLQRRLDNLLDRLPRRTDT</sequence>
<name>A0A2P1JRC5_9CAUD</name>
<accession>A0A2P1JRC5</accession>
<organism evidence="1 2">
    <name type="scientific">Mycobacterium phage MooMoo</name>
    <dbReference type="NCBI Taxonomy" id="2108127"/>
    <lineage>
        <taxon>Viruses</taxon>
        <taxon>Duplodnaviria</taxon>
        <taxon>Heunggongvirae</taxon>
        <taxon>Uroviricota</taxon>
        <taxon>Caudoviricetes</taxon>
        <taxon>Gracegardnervirinae</taxon>
        <taxon>Moomoovirus</taxon>
        <taxon>Moomoovirus moomoo</taxon>
    </lineage>
</organism>
<evidence type="ECO:0000313" key="2">
    <source>
        <dbReference type="Proteomes" id="UP000241634"/>
    </source>
</evidence>
<reference evidence="2" key="1">
    <citation type="submission" date="2018-02" db="EMBL/GenBank/DDBJ databases">
        <authorList>
            <person name="Cohen D.B."/>
            <person name="Kent A.D."/>
        </authorList>
    </citation>
    <scope>NUCLEOTIDE SEQUENCE [LARGE SCALE GENOMIC DNA]</scope>
</reference>
<dbReference type="KEGG" id="vg:60335274"/>
<keyword evidence="2" id="KW-1185">Reference proteome</keyword>